<sequence>MLTIYIFHLKVQYKPDYIKCKKVFVYSMILITFVWLLKKKEE</sequence>
<organism evidence="2 3">
    <name type="scientific">Bacteroides finegoldii CL09T03C10</name>
    <dbReference type="NCBI Taxonomy" id="997888"/>
    <lineage>
        <taxon>Bacteria</taxon>
        <taxon>Pseudomonadati</taxon>
        <taxon>Bacteroidota</taxon>
        <taxon>Bacteroidia</taxon>
        <taxon>Bacteroidales</taxon>
        <taxon>Bacteroidaceae</taxon>
        <taxon>Bacteroides</taxon>
    </lineage>
</organism>
<keyword evidence="1" id="KW-0472">Membrane</keyword>
<keyword evidence="1" id="KW-1133">Transmembrane helix</keyword>
<evidence type="ECO:0000313" key="3">
    <source>
        <dbReference type="Proteomes" id="UP000007995"/>
    </source>
</evidence>
<keyword evidence="1" id="KW-0812">Transmembrane</keyword>
<evidence type="ECO:0000313" key="2">
    <source>
        <dbReference type="EMBL" id="EKJ90688.1"/>
    </source>
</evidence>
<dbReference type="HOGENOM" id="CLU_3247214_0_0_10"/>
<evidence type="ECO:0000256" key="1">
    <source>
        <dbReference type="SAM" id="Phobius"/>
    </source>
</evidence>
<gene>
    <name evidence="2" type="ORF">HMPREF1057_01990</name>
</gene>
<name>K5DCJ0_9BACE</name>
<proteinExistence type="predicted"/>
<dbReference type="AlphaFoldDB" id="K5DCJ0"/>
<comment type="caution">
    <text evidence="2">The sequence shown here is derived from an EMBL/GenBank/DDBJ whole genome shotgun (WGS) entry which is preliminary data.</text>
</comment>
<reference evidence="2 3" key="1">
    <citation type="submission" date="2012-02" db="EMBL/GenBank/DDBJ databases">
        <title>The Genome Sequence of Bacteroides finegoldii CL09T03C10.</title>
        <authorList>
            <consortium name="The Broad Institute Genome Sequencing Platform"/>
            <person name="Earl A."/>
            <person name="Ward D."/>
            <person name="Feldgarden M."/>
            <person name="Gevers D."/>
            <person name="Zitomersky N.L."/>
            <person name="Coyne M.J."/>
            <person name="Comstock L.E."/>
            <person name="Young S.K."/>
            <person name="Zeng Q."/>
            <person name="Gargeya S."/>
            <person name="Fitzgerald M."/>
            <person name="Haas B."/>
            <person name="Abouelleil A."/>
            <person name="Alvarado L."/>
            <person name="Arachchi H.M."/>
            <person name="Berlin A."/>
            <person name="Chapman S.B."/>
            <person name="Gearin G."/>
            <person name="Goldberg J."/>
            <person name="Griggs A."/>
            <person name="Gujja S."/>
            <person name="Hansen M."/>
            <person name="Heiman D."/>
            <person name="Howarth C."/>
            <person name="Larimer J."/>
            <person name="Lui A."/>
            <person name="MacDonald P.J.P."/>
            <person name="McCowen C."/>
            <person name="Montmayeur A."/>
            <person name="Murphy C."/>
            <person name="Neiman D."/>
            <person name="Pearson M."/>
            <person name="Priest M."/>
            <person name="Roberts A."/>
            <person name="Saif S."/>
            <person name="Shea T."/>
            <person name="Sisk P."/>
            <person name="Stolte C."/>
            <person name="Sykes S."/>
            <person name="Wortman J."/>
            <person name="Nusbaum C."/>
            <person name="Birren B."/>
        </authorList>
    </citation>
    <scope>NUCLEOTIDE SEQUENCE [LARGE SCALE GENOMIC DNA]</scope>
    <source>
        <strain evidence="2 3">CL09T03C10</strain>
    </source>
</reference>
<feature type="transmembrane region" description="Helical" evidence="1">
    <location>
        <begin position="20"/>
        <end position="37"/>
    </location>
</feature>
<accession>K5DCJ0</accession>
<protein>
    <submittedName>
        <fullName evidence="2">Uncharacterized protein</fullName>
    </submittedName>
</protein>
<dbReference type="Proteomes" id="UP000007995">
    <property type="component" value="Unassembled WGS sequence"/>
</dbReference>
<dbReference type="EMBL" id="AGXW01000008">
    <property type="protein sequence ID" value="EKJ90688.1"/>
    <property type="molecule type" value="Genomic_DNA"/>
</dbReference>